<dbReference type="PANTHER" id="PTHR43335">
    <property type="entry name" value="ABC TRANSPORTER, ATP-BINDING PROTEIN"/>
    <property type="match status" value="1"/>
</dbReference>
<dbReference type="SMART" id="SM00382">
    <property type="entry name" value="AAA"/>
    <property type="match status" value="1"/>
</dbReference>
<keyword evidence="6" id="KW-0378">Hydrolase</keyword>
<dbReference type="InterPro" id="IPR027417">
    <property type="entry name" value="P-loop_NTPase"/>
</dbReference>
<evidence type="ECO:0000313" key="7">
    <source>
        <dbReference type="Proteomes" id="UP000191154"/>
    </source>
</evidence>
<evidence type="ECO:0000256" key="2">
    <source>
        <dbReference type="ARBA" id="ARBA00022448"/>
    </source>
</evidence>
<dbReference type="AlphaFoldDB" id="A0A1S8NDS5"/>
<dbReference type="PROSITE" id="PS00211">
    <property type="entry name" value="ABC_TRANSPORTER_1"/>
    <property type="match status" value="1"/>
</dbReference>
<name>A0A1S8NDS5_CLOSA</name>
<dbReference type="GO" id="GO:0005524">
    <property type="term" value="F:ATP binding"/>
    <property type="evidence" value="ECO:0007669"/>
    <property type="project" value="UniProtKB-KW"/>
</dbReference>
<dbReference type="Pfam" id="PF00005">
    <property type="entry name" value="ABC_tran"/>
    <property type="match status" value="1"/>
</dbReference>
<comment type="similarity">
    <text evidence="1">Belongs to the ABC transporter superfamily.</text>
</comment>
<dbReference type="GO" id="GO:0016887">
    <property type="term" value="F:ATP hydrolysis activity"/>
    <property type="evidence" value="ECO:0007669"/>
    <property type="project" value="InterPro"/>
</dbReference>
<evidence type="ECO:0000256" key="3">
    <source>
        <dbReference type="ARBA" id="ARBA00022741"/>
    </source>
</evidence>
<evidence type="ECO:0000256" key="1">
    <source>
        <dbReference type="ARBA" id="ARBA00005417"/>
    </source>
</evidence>
<dbReference type="RefSeq" id="WP_077864855.1">
    <property type="nucleotide sequence ID" value="NZ_LZYZ01000002.1"/>
</dbReference>
<dbReference type="Gene3D" id="3.40.50.300">
    <property type="entry name" value="P-loop containing nucleotide triphosphate hydrolases"/>
    <property type="match status" value="1"/>
</dbReference>
<accession>A0A1S8NDS5</accession>
<feature type="domain" description="ABC transporter" evidence="5">
    <location>
        <begin position="5"/>
        <end position="233"/>
    </location>
</feature>
<dbReference type="STRING" id="169679.CSACC_20210"/>
<keyword evidence="2" id="KW-0813">Transport</keyword>
<dbReference type="InterPro" id="IPR017871">
    <property type="entry name" value="ABC_transporter-like_CS"/>
</dbReference>
<organism evidence="6 7">
    <name type="scientific">Clostridium saccharobutylicum</name>
    <dbReference type="NCBI Taxonomy" id="169679"/>
    <lineage>
        <taxon>Bacteria</taxon>
        <taxon>Bacillati</taxon>
        <taxon>Bacillota</taxon>
        <taxon>Clostridia</taxon>
        <taxon>Eubacteriales</taxon>
        <taxon>Clostridiaceae</taxon>
        <taxon>Clostridium</taxon>
    </lineage>
</organism>
<keyword evidence="4 6" id="KW-0067">ATP-binding</keyword>
<dbReference type="PANTHER" id="PTHR43335:SF8">
    <property type="entry name" value="ABC TRANSPORTER, ATP-BINDING PROTEIN"/>
    <property type="match status" value="1"/>
</dbReference>
<dbReference type="SUPFAM" id="SSF52540">
    <property type="entry name" value="P-loop containing nucleoside triphosphate hydrolases"/>
    <property type="match status" value="1"/>
</dbReference>
<dbReference type="InterPro" id="IPR003439">
    <property type="entry name" value="ABC_transporter-like_ATP-bd"/>
</dbReference>
<comment type="caution">
    <text evidence="6">The sequence shown here is derived from an EMBL/GenBank/DDBJ whole genome shotgun (WGS) entry which is preliminary data.</text>
</comment>
<dbReference type="InterPro" id="IPR003593">
    <property type="entry name" value="AAA+_ATPase"/>
</dbReference>
<dbReference type="EMBL" id="LZYZ01000002">
    <property type="protein sequence ID" value="OOM14609.1"/>
    <property type="molecule type" value="Genomic_DNA"/>
</dbReference>
<dbReference type="Proteomes" id="UP000191154">
    <property type="component" value="Unassembled WGS sequence"/>
</dbReference>
<proteinExistence type="inferred from homology"/>
<evidence type="ECO:0000256" key="4">
    <source>
        <dbReference type="ARBA" id="ARBA00022840"/>
    </source>
</evidence>
<gene>
    <name evidence="6" type="primary">yxlF_3</name>
    <name evidence="6" type="ORF">CLOSAC_14890</name>
</gene>
<evidence type="ECO:0000313" key="6">
    <source>
        <dbReference type="EMBL" id="OOM14609.1"/>
    </source>
</evidence>
<reference evidence="6 7" key="1">
    <citation type="submission" date="2016-05" db="EMBL/GenBank/DDBJ databases">
        <title>Microbial solvent formation.</title>
        <authorList>
            <person name="Poehlein A."/>
            <person name="Montoya Solano J.D."/>
            <person name="Flitsch S."/>
            <person name="Krabben P."/>
            <person name="Duerre P."/>
            <person name="Daniel R."/>
        </authorList>
    </citation>
    <scope>NUCLEOTIDE SEQUENCE [LARGE SCALE GENOMIC DNA]</scope>
    <source>
        <strain evidence="6 7">L1-8</strain>
    </source>
</reference>
<evidence type="ECO:0000259" key="5">
    <source>
        <dbReference type="PROSITE" id="PS50893"/>
    </source>
</evidence>
<dbReference type="PROSITE" id="PS50893">
    <property type="entry name" value="ABC_TRANSPORTER_2"/>
    <property type="match status" value="1"/>
</dbReference>
<protein>
    <submittedName>
        <fullName evidence="6">Putative ABC transporter ATP-binding protein YxlF</fullName>
        <ecNumber evidence="6">3.6.3.-</ecNumber>
    </submittedName>
</protein>
<sequence length="309" mass="34828">MTYVLETKNLTKKYKNTHALECINIKLEKGNIYGFVGQNGAGKTTLIRLITGLSFPTSGELYLFGQTGEKNLQEQRKRLGCMVETPALYPNMTAYQNLEIQRIQRGIPDKRVIEDTLELVGLSDTGKKKAKDFSLGMKQRLGIALALINDPEFLILDEPVNGLDPIGIVEVRKLIKRLNKEKGMTILISSHILDELYHTADHYIIISHGSILETLTQEELNEKCKKHIAINVDDVSIAATILEKELHTNNYKIMPDKTIRLYDYLDDIKSVSIALSRNNLIITGISLSGDSLEDYFIQRIGGDKCDQYV</sequence>
<dbReference type="EC" id="3.6.3.-" evidence="6"/>
<keyword evidence="3" id="KW-0547">Nucleotide-binding</keyword>